<proteinExistence type="predicted"/>
<sequence>MLFSSGFSNLSHPFSLSPLSSIIPLELLLFHICQGLLQ</sequence>
<reference evidence="1" key="1">
    <citation type="submission" date="2018-02" db="EMBL/GenBank/DDBJ databases">
        <title>Rhizophora mucronata_Transcriptome.</title>
        <authorList>
            <person name="Meera S.P."/>
            <person name="Sreeshan A."/>
            <person name="Augustine A."/>
        </authorList>
    </citation>
    <scope>NUCLEOTIDE SEQUENCE</scope>
    <source>
        <tissue evidence="1">Leaf</tissue>
    </source>
</reference>
<protein>
    <submittedName>
        <fullName evidence="1">Uncharacterized protein</fullName>
    </submittedName>
</protein>
<evidence type="ECO:0000313" key="1">
    <source>
        <dbReference type="EMBL" id="MBX42800.1"/>
    </source>
</evidence>
<accession>A0A2P2NK88</accession>
<dbReference type="AlphaFoldDB" id="A0A2P2NK88"/>
<name>A0A2P2NK88_RHIMU</name>
<organism evidence="1">
    <name type="scientific">Rhizophora mucronata</name>
    <name type="common">Asiatic mangrove</name>
    <dbReference type="NCBI Taxonomy" id="61149"/>
    <lineage>
        <taxon>Eukaryota</taxon>
        <taxon>Viridiplantae</taxon>
        <taxon>Streptophyta</taxon>
        <taxon>Embryophyta</taxon>
        <taxon>Tracheophyta</taxon>
        <taxon>Spermatophyta</taxon>
        <taxon>Magnoliopsida</taxon>
        <taxon>eudicotyledons</taxon>
        <taxon>Gunneridae</taxon>
        <taxon>Pentapetalae</taxon>
        <taxon>rosids</taxon>
        <taxon>fabids</taxon>
        <taxon>Malpighiales</taxon>
        <taxon>Rhizophoraceae</taxon>
        <taxon>Rhizophora</taxon>
    </lineage>
</organism>
<dbReference type="EMBL" id="GGEC01062316">
    <property type="protein sequence ID" value="MBX42800.1"/>
    <property type="molecule type" value="Transcribed_RNA"/>
</dbReference>